<keyword evidence="2" id="KW-0489">Methyltransferase</keyword>
<accession>A0A7X0ITU0</accession>
<dbReference type="GO" id="GO:0032259">
    <property type="term" value="P:methylation"/>
    <property type="evidence" value="ECO:0007669"/>
    <property type="project" value="UniProtKB-KW"/>
</dbReference>
<feature type="transmembrane region" description="Helical" evidence="1">
    <location>
        <begin position="46"/>
        <end position="72"/>
    </location>
</feature>
<dbReference type="Gene3D" id="1.20.120.1630">
    <property type="match status" value="1"/>
</dbReference>
<protein>
    <submittedName>
        <fullName evidence="2">Protein-S-isoprenylcysteine O-methyltransferase Ste14</fullName>
    </submittedName>
</protein>
<comment type="caution">
    <text evidence="2">The sequence shown here is derived from an EMBL/GenBank/DDBJ whole genome shotgun (WGS) entry which is preliminary data.</text>
</comment>
<keyword evidence="1" id="KW-0812">Transmembrane</keyword>
<feature type="transmembrane region" description="Helical" evidence="1">
    <location>
        <begin position="177"/>
        <end position="201"/>
    </location>
</feature>
<feature type="transmembrane region" description="Helical" evidence="1">
    <location>
        <begin position="119"/>
        <end position="145"/>
    </location>
</feature>
<keyword evidence="1" id="KW-0472">Membrane</keyword>
<dbReference type="AlphaFoldDB" id="A0A7X0ITU0"/>
<sequence length="431" mass="47213">MAPGVTRLVPISAFPHIGGLKAQLVTLTGVAIGIVLNLLLRVEAGAAVSIALSSVIAAWVLGDGAPVACLAWQARKSRCEPLPVFWRRIFVKFIGLCALTGTIILACSTFPFLEQSAAIEWLIGAGTIEFGLVAVAVGTAIAYLAATDRLSETPDDYLYQVGRAVLLLGFREADVLFAIRVVIIKCFFLVLMFSAGMTAFADLANDPAWNHSVFSAHWFDGVVRLIYLVDVILAAGGYIATFKLFGWHIRATETTPLGWIACLLCYDPFYPLISRSFLPYGDGPGWAALLQEGSPVFYAWSVATLVLHLIYVWATVCFGPRFSNLTDRGIVTGGPYRLTKHPAYIAKNMAWWLLLLPGFIASGPIEGLKRAGMLAIVSFVYFQRARAEERMLSANPDYQAYCAKISEWGLLASLRRLSRRYIALCFRSRLP</sequence>
<evidence type="ECO:0000313" key="2">
    <source>
        <dbReference type="EMBL" id="MBB6487065.1"/>
    </source>
</evidence>
<feature type="transmembrane region" description="Helical" evidence="1">
    <location>
        <begin position="93"/>
        <end position="113"/>
    </location>
</feature>
<feature type="transmembrane region" description="Helical" evidence="1">
    <location>
        <begin position="297"/>
        <end position="318"/>
    </location>
</feature>
<organism evidence="2 3">
    <name type="scientific">Rhizobium lusitanum</name>
    <dbReference type="NCBI Taxonomy" id="293958"/>
    <lineage>
        <taxon>Bacteria</taxon>
        <taxon>Pseudomonadati</taxon>
        <taxon>Pseudomonadota</taxon>
        <taxon>Alphaproteobacteria</taxon>
        <taxon>Hyphomicrobiales</taxon>
        <taxon>Rhizobiaceae</taxon>
        <taxon>Rhizobium/Agrobacterium group</taxon>
        <taxon>Rhizobium</taxon>
    </lineage>
</organism>
<dbReference type="InterPro" id="IPR010721">
    <property type="entry name" value="UstE-like"/>
</dbReference>
<dbReference type="GO" id="GO:0008168">
    <property type="term" value="F:methyltransferase activity"/>
    <property type="evidence" value="ECO:0007669"/>
    <property type="project" value="UniProtKB-KW"/>
</dbReference>
<feature type="transmembrane region" description="Helical" evidence="1">
    <location>
        <begin position="221"/>
        <end position="245"/>
    </location>
</feature>
<dbReference type="RefSeq" id="WP_184707574.1">
    <property type="nucleotide sequence ID" value="NZ_JACHBG010000011.1"/>
</dbReference>
<gene>
    <name evidence="2" type="ORF">GGD46_004365</name>
</gene>
<dbReference type="Proteomes" id="UP000565576">
    <property type="component" value="Unassembled WGS sequence"/>
</dbReference>
<name>A0A7X0ITU0_9HYPH</name>
<dbReference type="EMBL" id="JACHBG010000011">
    <property type="protein sequence ID" value="MBB6487065.1"/>
    <property type="molecule type" value="Genomic_DNA"/>
</dbReference>
<evidence type="ECO:0000313" key="3">
    <source>
        <dbReference type="Proteomes" id="UP000565576"/>
    </source>
</evidence>
<keyword evidence="2" id="KW-0808">Transferase</keyword>
<proteinExistence type="predicted"/>
<feature type="transmembrane region" description="Helical" evidence="1">
    <location>
        <begin position="20"/>
        <end position="40"/>
    </location>
</feature>
<keyword evidence="1" id="KW-1133">Transmembrane helix</keyword>
<dbReference type="Pfam" id="PF06966">
    <property type="entry name" value="DUF1295"/>
    <property type="match status" value="1"/>
</dbReference>
<reference evidence="2 3" key="1">
    <citation type="submission" date="2020-08" db="EMBL/GenBank/DDBJ databases">
        <title>Genomic Encyclopedia of Type Strains, Phase IV (KMG-V): Genome sequencing to study the core and pangenomes of soil and plant-associated prokaryotes.</title>
        <authorList>
            <person name="Whitman W."/>
        </authorList>
    </citation>
    <scope>NUCLEOTIDE SEQUENCE [LARGE SCALE GENOMIC DNA]</scope>
    <source>
        <strain evidence="2 3">SEMIA 4060</strain>
    </source>
</reference>
<feature type="transmembrane region" description="Helical" evidence="1">
    <location>
        <begin position="257"/>
        <end position="277"/>
    </location>
</feature>
<evidence type="ECO:0000256" key="1">
    <source>
        <dbReference type="SAM" id="Phobius"/>
    </source>
</evidence>